<protein>
    <submittedName>
        <fullName evidence="2">Uncharacterized protein</fullName>
    </submittedName>
</protein>
<evidence type="ECO:0000313" key="3">
    <source>
        <dbReference type="Proteomes" id="UP000008553"/>
    </source>
</evidence>
<dbReference type="InParanoid" id="Q7RIJ8"/>
<keyword evidence="3" id="KW-1185">Reference proteome</keyword>
<sequence>MQISTLGGEKNSGKMADNKKNV</sequence>
<evidence type="ECO:0000256" key="1">
    <source>
        <dbReference type="SAM" id="MobiDB-lite"/>
    </source>
</evidence>
<name>Q7RIJ8_PLAYO</name>
<feature type="region of interest" description="Disordered" evidence="1">
    <location>
        <begin position="1"/>
        <end position="22"/>
    </location>
</feature>
<reference evidence="2 3" key="1">
    <citation type="journal article" date="2002" name="Nature">
        <title>Genome sequence and comparative analysis of the model rodent malaria parasite Plasmodium yoelii yoelii.</title>
        <authorList>
            <person name="Carlton J.M."/>
            <person name="Angiuoli S.V."/>
            <person name="Suh B.B."/>
            <person name="Kooij T.W."/>
            <person name="Pertea M."/>
            <person name="Silva J.C."/>
            <person name="Ermolaeva M.D."/>
            <person name="Allen J.E."/>
            <person name="Selengut J.D."/>
            <person name="Koo H.L."/>
            <person name="Peterson J.D."/>
            <person name="Pop M."/>
            <person name="Kosack D.S."/>
            <person name="Shumway M.F."/>
            <person name="Bidwell S.L."/>
            <person name="Shallom S.J."/>
            <person name="van Aken S.E."/>
            <person name="Riedmuller S.B."/>
            <person name="Feldblyum T.V."/>
            <person name="Cho J.K."/>
            <person name="Quackenbush J."/>
            <person name="Sedegah M."/>
            <person name="Shoaibi A."/>
            <person name="Cummings L.M."/>
            <person name="Florens L."/>
            <person name="Yates J.R."/>
            <person name="Raine J.D."/>
            <person name="Sinden R.E."/>
            <person name="Harris M.A."/>
            <person name="Cunningham D.A."/>
            <person name="Preiser P.R."/>
            <person name="Bergman L.W."/>
            <person name="Vaidya A.B."/>
            <person name="van Lin L.H."/>
            <person name="Janse C.J."/>
            <person name="Waters A.P."/>
            <person name="Smith H.O."/>
            <person name="White O.R."/>
            <person name="Salzberg S.L."/>
            <person name="Venter J.C."/>
            <person name="Fraser C.M."/>
            <person name="Hoffman S.L."/>
            <person name="Gardner M.J."/>
            <person name="Carucci D.J."/>
        </authorList>
    </citation>
    <scope>NUCLEOTIDE SEQUENCE [LARGE SCALE GENOMIC DNA]</scope>
    <source>
        <strain evidence="2 3">17XNL</strain>
    </source>
</reference>
<accession>Q7RIJ8</accession>
<proteinExistence type="predicted"/>
<evidence type="ECO:0000313" key="2">
    <source>
        <dbReference type="EMBL" id="EAA15370.1"/>
    </source>
</evidence>
<dbReference type="AlphaFoldDB" id="Q7RIJ8"/>
<organism evidence="2 3">
    <name type="scientific">Plasmodium yoelii yoelii</name>
    <dbReference type="NCBI Taxonomy" id="73239"/>
    <lineage>
        <taxon>Eukaryota</taxon>
        <taxon>Sar</taxon>
        <taxon>Alveolata</taxon>
        <taxon>Apicomplexa</taxon>
        <taxon>Aconoidasida</taxon>
        <taxon>Haemosporida</taxon>
        <taxon>Plasmodiidae</taxon>
        <taxon>Plasmodium</taxon>
        <taxon>Plasmodium (Vinckeia)</taxon>
    </lineage>
</organism>
<gene>
    <name evidence="2" type="ORF">PY03621</name>
</gene>
<comment type="caution">
    <text evidence="2">The sequence shown here is derived from an EMBL/GenBank/DDBJ whole genome shotgun (WGS) entry which is preliminary data.</text>
</comment>
<dbReference type="PaxDb" id="73239-Q7RIJ8"/>
<dbReference type="Proteomes" id="UP000008553">
    <property type="component" value="Unassembled WGS sequence"/>
</dbReference>
<dbReference type="EMBL" id="AABL01001058">
    <property type="protein sequence ID" value="EAA15370.1"/>
    <property type="molecule type" value="Genomic_DNA"/>
</dbReference>